<proteinExistence type="predicted"/>
<sequence>MDCNVEKDENYVSWYKQTPNSAPQFVLRFYYSHSSPDYYGDGFTSSRFTSTAQAKIDYRLIINNVDVGDSAVYYSLFYSTAHLYTSHGPNHKMITISCAFFTLLTCVSGVTVVTQSPLITVNKGQTATLDCNLGTVTDRSARWYKQTPGGVPQHVLRFRHDWSSVYYGSGFSAPKFTSTHSSKSDYSLIINNVDVDADVAPPVLNILRPSREELISSSKVTLVCLIDHMSAAFADVRWLVNGNSVTEGVFTGSAEQQPDKKFRMSSYLTIESSEWDKDKDLTCEASVASKTTRTNIKKSDCSD</sequence>
<dbReference type="SMART" id="SM00406">
    <property type="entry name" value="IGv"/>
    <property type="match status" value="2"/>
</dbReference>
<keyword evidence="2" id="KW-0812">Transmembrane</keyword>
<comment type="subcellular location">
    <subcellularLocation>
        <location evidence="1">Membrane</location>
    </subcellularLocation>
</comment>
<dbReference type="PANTHER" id="PTHR19256">
    <property type="entry name" value="T-CELL RECEPTOR GAMMA CHAIN"/>
    <property type="match status" value="1"/>
</dbReference>
<dbReference type="FunFam" id="2.60.40.10:FF:000283">
    <property type="entry name" value="Immunoglobulin kappa constant"/>
    <property type="match status" value="1"/>
</dbReference>
<evidence type="ECO:0000256" key="7">
    <source>
        <dbReference type="ARBA" id="ARBA00023319"/>
    </source>
</evidence>
<dbReference type="InterPro" id="IPR013106">
    <property type="entry name" value="Ig_V-set"/>
</dbReference>
<reference evidence="9 10" key="1">
    <citation type="submission" date="2018-10" db="EMBL/GenBank/DDBJ databases">
        <title>Genome assembly for a Yunnan-Guizhou Plateau 3E fish, Anabarilius grahami (Regan), and its evolutionary and genetic applications.</title>
        <authorList>
            <person name="Jiang W."/>
        </authorList>
    </citation>
    <scope>NUCLEOTIDE SEQUENCE [LARGE SCALE GENOMIC DNA]</scope>
    <source>
        <strain evidence="9">AG-KIZ</strain>
        <tissue evidence="9">Muscle</tissue>
    </source>
</reference>
<dbReference type="Proteomes" id="UP000281406">
    <property type="component" value="Unassembled WGS sequence"/>
</dbReference>
<evidence type="ECO:0000256" key="5">
    <source>
        <dbReference type="ARBA" id="ARBA00023157"/>
    </source>
</evidence>
<dbReference type="SUPFAM" id="SSF48726">
    <property type="entry name" value="Immunoglobulin"/>
    <property type="match status" value="3"/>
</dbReference>
<evidence type="ECO:0000259" key="8">
    <source>
        <dbReference type="PROSITE" id="PS50835"/>
    </source>
</evidence>
<evidence type="ECO:0000256" key="3">
    <source>
        <dbReference type="ARBA" id="ARBA00022989"/>
    </source>
</evidence>
<dbReference type="AlphaFoldDB" id="A0A3N0Z509"/>
<comment type="caution">
    <text evidence="9">The sequence shown here is derived from an EMBL/GenBank/DDBJ whole genome shotgun (WGS) entry which is preliminary data.</text>
</comment>
<dbReference type="InterPro" id="IPR051117">
    <property type="entry name" value="TRG_var/const_region"/>
</dbReference>
<evidence type="ECO:0000313" key="10">
    <source>
        <dbReference type="Proteomes" id="UP000281406"/>
    </source>
</evidence>
<dbReference type="InterPro" id="IPR036179">
    <property type="entry name" value="Ig-like_dom_sf"/>
</dbReference>
<feature type="domain" description="Ig-like" evidence="8">
    <location>
        <begin position="201"/>
        <end position="297"/>
    </location>
</feature>
<keyword evidence="4" id="KW-0472">Membrane</keyword>
<dbReference type="CDD" id="cd07699">
    <property type="entry name" value="IgC1_L"/>
    <property type="match status" value="1"/>
</dbReference>
<evidence type="ECO:0000313" key="9">
    <source>
        <dbReference type="EMBL" id="ROL53048.1"/>
    </source>
</evidence>
<keyword evidence="6" id="KW-0675">Receptor</keyword>
<evidence type="ECO:0000256" key="2">
    <source>
        <dbReference type="ARBA" id="ARBA00022692"/>
    </source>
</evidence>
<dbReference type="GO" id="GO:0016020">
    <property type="term" value="C:membrane"/>
    <property type="evidence" value="ECO:0007669"/>
    <property type="project" value="UniProtKB-SubCell"/>
</dbReference>
<dbReference type="Gene3D" id="2.60.40.10">
    <property type="entry name" value="Immunoglobulins"/>
    <property type="match status" value="3"/>
</dbReference>
<keyword evidence="3" id="KW-1133">Transmembrane helix</keyword>
<evidence type="ECO:0000256" key="4">
    <source>
        <dbReference type="ARBA" id="ARBA00023136"/>
    </source>
</evidence>
<dbReference type="CDD" id="cd00099">
    <property type="entry name" value="IgV"/>
    <property type="match status" value="2"/>
</dbReference>
<evidence type="ECO:0000256" key="1">
    <source>
        <dbReference type="ARBA" id="ARBA00004370"/>
    </source>
</evidence>
<dbReference type="InterPro" id="IPR007110">
    <property type="entry name" value="Ig-like_dom"/>
</dbReference>
<keyword evidence="10" id="KW-1185">Reference proteome</keyword>
<name>A0A3N0Z509_ANAGA</name>
<dbReference type="SMART" id="SM00407">
    <property type="entry name" value="IGc1"/>
    <property type="match status" value="1"/>
</dbReference>
<dbReference type="Pfam" id="PF07654">
    <property type="entry name" value="C1-set"/>
    <property type="match status" value="1"/>
</dbReference>
<keyword evidence="5" id="KW-1015">Disulfide bond</keyword>
<organism evidence="9 10">
    <name type="scientific">Anabarilius grahami</name>
    <name type="common">Kanglang fish</name>
    <name type="synonym">Barilius grahami</name>
    <dbReference type="NCBI Taxonomy" id="495550"/>
    <lineage>
        <taxon>Eukaryota</taxon>
        <taxon>Metazoa</taxon>
        <taxon>Chordata</taxon>
        <taxon>Craniata</taxon>
        <taxon>Vertebrata</taxon>
        <taxon>Euteleostomi</taxon>
        <taxon>Actinopterygii</taxon>
        <taxon>Neopterygii</taxon>
        <taxon>Teleostei</taxon>
        <taxon>Ostariophysi</taxon>
        <taxon>Cypriniformes</taxon>
        <taxon>Xenocyprididae</taxon>
        <taxon>Xenocypridinae</taxon>
        <taxon>Xenocypridinae incertae sedis</taxon>
        <taxon>Anabarilius</taxon>
    </lineage>
</organism>
<dbReference type="EMBL" id="RJVU01014084">
    <property type="protein sequence ID" value="ROL53048.1"/>
    <property type="molecule type" value="Genomic_DNA"/>
</dbReference>
<accession>A0A3N0Z509</accession>
<dbReference type="PANTHER" id="PTHR19256:SF65">
    <property type="entry name" value="T CELL RECEPTOR GAMMA CONSTANT 1-RELATED"/>
    <property type="match status" value="1"/>
</dbReference>
<dbReference type="PROSITE" id="PS50835">
    <property type="entry name" value="IG_LIKE"/>
    <property type="match status" value="1"/>
</dbReference>
<dbReference type="InterPro" id="IPR013783">
    <property type="entry name" value="Ig-like_fold"/>
</dbReference>
<dbReference type="Pfam" id="PF07686">
    <property type="entry name" value="V-set"/>
    <property type="match status" value="2"/>
</dbReference>
<dbReference type="InterPro" id="IPR003597">
    <property type="entry name" value="Ig_C1-set"/>
</dbReference>
<dbReference type="OrthoDB" id="8908372at2759"/>
<evidence type="ECO:0000256" key="6">
    <source>
        <dbReference type="ARBA" id="ARBA00023170"/>
    </source>
</evidence>
<protein>
    <submittedName>
        <fullName evidence="9">Ig lambda chain C region</fullName>
    </submittedName>
</protein>
<gene>
    <name evidence="9" type="ORF">DPX16_7990</name>
</gene>
<keyword evidence="7" id="KW-0393">Immunoglobulin domain</keyword>